<gene>
    <name evidence="1" type="ORF">B0I08_103253</name>
</gene>
<proteinExistence type="predicted"/>
<evidence type="ECO:0000313" key="1">
    <source>
        <dbReference type="EMBL" id="PRY69047.1"/>
    </source>
</evidence>
<dbReference type="RefSeq" id="WP_106211295.1">
    <property type="nucleotide sequence ID" value="NZ_PVTL01000003.1"/>
</dbReference>
<dbReference type="AlphaFoldDB" id="A0A2T0VFQ4"/>
<dbReference type="OrthoDB" id="4564594at2"/>
<protein>
    <recommendedName>
        <fullName evidence="3">VapB protein of antitoxin of type II toxin-antitoxin system</fullName>
    </recommendedName>
</protein>
<accession>A0A2T0VFQ4</accession>
<evidence type="ECO:0008006" key="3">
    <source>
        <dbReference type="Google" id="ProtNLM"/>
    </source>
</evidence>
<name>A0A2T0VFQ4_9MICO</name>
<organism evidence="1 2">
    <name type="scientific">Glaciihabitans tibetensis</name>
    <dbReference type="NCBI Taxonomy" id="1266600"/>
    <lineage>
        <taxon>Bacteria</taxon>
        <taxon>Bacillati</taxon>
        <taxon>Actinomycetota</taxon>
        <taxon>Actinomycetes</taxon>
        <taxon>Micrococcales</taxon>
        <taxon>Microbacteriaceae</taxon>
        <taxon>Glaciihabitans</taxon>
    </lineage>
</organism>
<evidence type="ECO:0000313" key="2">
    <source>
        <dbReference type="Proteomes" id="UP000237983"/>
    </source>
</evidence>
<keyword evidence="2" id="KW-1185">Reference proteome</keyword>
<comment type="caution">
    <text evidence="1">The sequence shown here is derived from an EMBL/GenBank/DDBJ whole genome shotgun (WGS) entry which is preliminary data.</text>
</comment>
<reference evidence="1 2" key="1">
    <citation type="submission" date="2018-03" db="EMBL/GenBank/DDBJ databases">
        <title>Genomic Encyclopedia of Type Strains, Phase III (KMG-III): the genomes of soil and plant-associated and newly described type strains.</title>
        <authorList>
            <person name="Whitman W."/>
        </authorList>
    </citation>
    <scope>NUCLEOTIDE SEQUENCE [LARGE SCALE GENOMIC DNA]</scope>
    <source>
        <strain evidence="1 2">CGMCC 1.12484</strain>
    </source>
</reference>
<dbReference type="Proteomes" id="UP000237983">
    <property type="component" value="Unassembled WGS sequence"/>
</dbReference>
<dbReference type="EMBL" id="PVTL01000003">
    <property type="protein sequence ID" value="PRY69047.1"/>
    <property type="molecule type" value="Genomic_DNA"/>
</dbReference>
<sequence>MAITSIDIDRDLLRDAKELLDAPSNKEAVRRALQYTITMQRQRLALERIAHREFDSEQVNAPQVDYPH</sequence>